<evidence type="ECO:0000313" key="2">
    <source>
        <dbReference type="Proteomes" id="UP000805649"/>
    </source>
</evidence>
<sequence>MKSAAGLARQRIDKTSDSTQPLLYETNDENKKHVPEKLTAVLKSVNWRKPLVPQSHNAQKTKVRRSRKSSGSAVDYNVADPATYWRKPVAGVDPLLNTTTPAFEESKPRIPAQLFTGESGPGAKMRCVVSRAVSIDEGDKRTGKKETTPLVMDIMIHECDDSKCSEHNGIFNNAEIRRIKSATRFQSQPRDSALLDFEKQLTNVSITPRKNSMIDLTKACKRGLDDGPNGLDYHKTLPQNETAIIHDPAVAAIGIRNVKKTSDDIATQTDRFQELLRKLQHSALEYKSTAKVENAGVERPRQDSGDSGIDTRSPLKRSLNPLAKEFSALSSKENPVVAEKRGSETSVNIPLSILTQIMGQSDQVEATAVFPQLNLNKSIIGTLQKFGIPNNLQQLPQQNPMVSPMALMPLTMTQTMQSPLLPTSSSPAIIPAPGPQSTIMPPPLGTLVPMQLMPTIKYPTVFNSATAHSVPTLPPPPFGSQFNPPGSTLPPSVYETRLDGFNPAADLGRRTAAGSTISYPGPGSQMNNSFAPIPLQVPNCGSFNVNQAPAPSSNIGPPPVQKPRMPDAMGQQNYEAYVEWRKANEPGYAYECKKRQARRAGRCNAFERQQPRGPLVR</sequence>
<accession>A0ACC3ZEW2</accession>
<dbReference type="Proteomes" id="UP000805649">
    <property type="component" value="Unassembled WGS sequence"/>
</dbReference>
<organism evidence="1 2">
    <name type="scientific">Colletotrichum truncatum</name>
    <name type="common">Anthracnose fungus</name>
    <name type="synonym">Colletotrichum capsici</name>
    <dbReference type="NCBI Taxonomy" id="5467"/>
    <lineage>
        <taxon>Eukaryota</taxon>
        <taxon>Fungi</taxon>
        <taxon>Dikarya</taxon>
        <taxon>Ascomycota</taxon>
        <taxon>Pezizomycotina</taxon>
        <taxon>Sordariomycetes</taxon>
        <taxon>Hypocreomycetidae</taxon>
        <taxon>Glomerellales</taxon>
        <taxon>Glomerellaceae</taxon>
        <taxon>Colletotrichum</taxon>
        <taxon>Colletotrichum truncatum species complex</taxon>
    </lineage>
</organism>
<reference evidence="1 2" key="1">
    <citation type="journal article" date="2020" name="Phytopathology">
        <title>Genome Sequence Resources of Colletotrichum truncatum, C. plurivorum, C. musicola, and C. sojae: Four Species Pathogenic to Soybean (Glycine max).</title>
        <authorList>
            <person name="Rogerio F."/>
            <person name="Boufleur T.R."/>
            <person name="Ciampi-Guillardi M."/>
            <person name="Sukno S.A."/>
            <person name="Thon M.R."/>
            <person name="Massola Junior N.S."/>
            <person name="Baroncelli R."/>
        </authorList>
    </citation>
    <scope>NUCLEOTIDE SEQUENCE [LARGE SCALE GENOMIC DNA]</scope>
    <source>
        <strain evidence="1 2">CMES1059</strain>
    </source>
</reference>
<proteinExistence type="predicted"/>
<gene>
    <name evidence="1" type="ORF">CTRU02_200343</name>
</gene>
<comment type="caution">
    <text evidence="1">The sequence shown here is derived from an EMBL/GenBank/DDBJ whole genome shotgun (WGS) entry which is preliminary data.</text>
</comment>
<keyword evidence="2" id="KW-1185">Reference proteome</keyword>
<dbReference type="EMBL" id="VUJX02000001">
    <property type="protein sequence ID" value="KAL0942457.1"/>
    <property type="molecule type" value="Genomic_DNA"/>
</dbReference>
<protein>
    <submittedName>
        <fullName evidence="1">Uncharacterized protein</fullName>
    </submittedName>
</protein>
<evidence type="ECO:0000313" key="1">
    <source>
        <dbReference type="EMBL" id="KAL0942457.1"/>
    </source>
</evidence>
<name>A0ACC3ZEW2_COLTU</name>